<dbReference type="EMBL" id="LNIX01000007">
    <property type="protein sequence ID" value="OXA51396.1"/>
    <property type="molecule type" value="Genomic_DNA"/>
</dbReference>
<accession>A0A226E4H9</accession>
<dbReference type="Proteomes" id="UP000198287">
    <property type="component" value="Unassembled WGS sequence"/>
</dbReference>
<dbReference type="AlphaFoldDB" id="A0A226E4H9"/>
<evidence type="ECO:0000313" key="1">
    <source>
        <dbReference type="EMBL" id="OXA51396.1"/>
    </source>
</evidence>
<proteinExistence type="predicted"/>
<organism evidence="1 2">
    <name type="scientific">Folsomia candida</name>
    <name type="common">Springtail</name>
    <dbReference type="NCBI Taxonomy" id="158441"/>
    <lineage>
        <taxon>Eukaryota</taxon>
        <taxon>Metazoa</taxon>
        <taxon>Ecdysozoa</taxon>
        <taxon>Arthropoda</taxon>
        <taxon>Hexapoda</taxon>
        <taxon>Collembola</taxon>
        <taxon>Entomobryomorpha</taxon>
        <taxon>Isotomoidea</taxon>
        <taxon>Isotomidae</taxon>
        <taxon>Proisotominae</taxon>
        <taxon>Folsomia</taxon>
    </lineage>
</organism>
<comment type="caution">
    <text evidence="1">The sequence shown here is derived from an EMBL/GenBank/DDBJ whole genome shotgun (WGS) entry which is preliminary data.</text>
</comment>
<evidence type="ECO:0000313" key="2">
    <source>
        <dbReference type="Proteomes" id="UP000198287"/>
    </source>
</evidence>
<protein>
    <submittedName>
        <fullName evidence="1">Uncharacterized protein</fullName>
    </submittedName>
</protein>
<reference evidence="1 2" key="1">
    <citation type="submission" date="2015-12" db="EMBL/GenBank/DDBJ databases">
        <title>The genome of Folsomia candida.</title>
        <authorList>
            <person name="Faddeeva A."/>
            <person name="Derks M.F."/>
            <person name="Anvar Y."/>
            <person name="Smit S."/>
            <person name="Van Straalen N."/>
            <person name="Roelofs D."/>
        </authorList>
    </citation>
    <scope>NUCLEOTIDE SEQUENCE [LARGE SCALE GENOMIC DNA]</scope>
    <source>
        <strain evidence="1 2">VU population</strain>
        <tissue evidence="1">Whole body</tissue>
    </source>
</reference>
<gene>
    <name evidence="1" type="ORF">Fcan01_12907</name>
</gene>
<keyword evidence="2" id="KW-1185">Reference proteome</keyword>
<dbReference type="OrthoDB" id="5975021at2759"/>
<sequence>MLQPTVLVQPTPQERARLMEVWEWNDVTGDPIPVPPPPTGAPVGIRGWRRHVPRPVRVTQGNTFFGTPAHQDFLNGMANNDVASFDVHCDLNVDPHRIGAARSNDITNAKDSCVAMIHQMDLKKITVESRNGGVIRITKHNDPLLPWVPWVGPGPVPLPREQPAGMVAEFRLISHDQNGRKRPLGMLIEEANLNVEWRPDQTLHLMQRFKCNDNNVIYMLHCAACLDLHENDAGDRFQVWTNYIGQTSPNEDAAHHNFHNRAHLHVAQLNNASNRVVFPGNPGQNAALQPQVDRVDAGEVDDVQLLRDPGVHFNCLHRPEDRRYTILQKGFDGRARRTQAEHNWMAVLGNWEYNAQEHFGSLNLNY</sequence>
<name>A0A226E4H9_FOLCA</name>